<sequence length="762" mass="84606">METALLIIVSSLLTVAAGACRWGVFVGVGRKNDVCVCDLSFRIHWTYKKLSPPASVEVICFRILFETATMEKSETLTVEEIPISKTNPSSGNRRRRPLKSRTVDTLLHILSLCSSHVIQNSDKGMQIDVPLDCTDSIPNDSLFQEQTSMDGARVVLDTQEDGLYNKHVESAEHDHNILGEKKGLSQEANTNSSVNFDIQSQDNYDMNCSSPHLPTDKDVEEGEISRDIMDFMSEIDTKSVEETDSEPRDVIGTKTGHKNDSNTIPLFTEAVENGGIDVAEVVNKTTRNLVDYSEIAVHAKSQESTKQATKKKDLVYLVKDSGAQNNRKRQGSCTEEERRNKKSKKSVDPAICPENLTLIGEHLENASKEVVDASANKDACNEKKRKRGLTLTKERKAKKRMKKRIKRAVENRKLGIKRLKLQPVIKEKKITYCRHYMNGRCHEGEKCKFSHDTVPFTKSKPCCHFARHTCMKGDDCPYDHQLSKYPCNNYQTKGSCNRGSDCMFSHEAQPNEASLNESNNSKPEQIPPNLTPKKVETKSCSVPKFVDITPKSTQPPKGMNFLSQEKLPLESRPSPKLDSVVKEITKTPPVVPFGNTRPPKGINFLSQEKLPLESRPSTLDSAVKEITKTHPLIQGSEGKTKMPPVMQDSAEITKMPPVATHGINFLSFGKKPGLDYSSGGYSFRISNGVEKPRLSDAIGEGLKSGSMVNVVNVVKVDFSTDRPSSSRKPIPLMSFMSSTSQKALHSTLAFASELDSGVKSKV</sequence>
<reference evidence="2" key="1">
    <citation type="journal article" date="2022" name="Mol. Ecol. Resour.">
        <title>The genomes of chicory, endive, great burdock and yacon provide insights into Asteraceae palaeo-polyploidization history and plant inulin production.</title>
        <authorList>
            <person name="Fan W."/>
            <person name="Wang S."/>
            <person name="Wang H."/>
            <person name="Wang A."/>
            <person name="Jiang F."/>
            <person name="Liu H."/>
            <person name="Zhao H."/>
            <person name="Xu D."/>
            <person name="Zhang Y."/>
        </authorList>
    </citation>
    <scope>NUCLEOTIDE SEQUENCE [LARGE SCALE GENOMIC DNA]</scope>
    <source>
        <strain evidence="2">cv. Yunnan</strain>
    </source>
</reference>
<evidence type="ECO:0000313" key="2">
    <source>
        <dbReference type="Proteomes" id="UP001056120"/>
    </source>
</evidence>
<accession>A0ACB9IDV7</accession>
<gene>
    <name evidence="1" type="ORF">L1987_28280</name>
</gene>
<dbReference type="EMBL" id="CM042026">
    <property type="protein sequence ID" value="KAI3805690.1"/>
    <property type="molecule type" value="Genomic_DNA"/>
</dbReference>
<reference evidence="1 2" key="2">
    <citation type="journal article" date="2022" name="Mol. Ecol. Resour.">
        <title>The genomes of chicory, endive, great burdock and yacon provide insights into Asteraceae paleo-polyploidization history and plant inulin production.</title>
        <authorList>
            <person name="Fan W."/>
            <person name="Wang S."/>
            <person name="Wang H."/>
            <person name="Wang A."/>
            <person name="Jiang F."/>
            <person name="Liu H."/>
            <person name="Zhao H."/>
            <person name="Xu D."/>
            <person name="Zhang Y."/>
        </authorList>
    </citation>
    <scope>NUCLEOTIDE SEQUENCE [LARGE SCALE GENOMIC DNA]</scope>
    <source>
        <strain evidence="2">cv. Yunnan</strain>
        <tissue evidence="1">Leaves</tissue>
    </source>
</reference>
<comment type="caution">
    <text evidence="1">The sequence shown here is derived from an EMBL/GenBank/DDBJ whole genome shotgun (WGS) entry which is preliminary data.</text>
</comment>
<keyword evidence="2" id="KW-1185">Reference proteome</keyword>
<proteinExistence type="predicted"/>
<dbReference type="Proteomes" id="UP001056120">
    <property type="component" value="Linkage Group LG09"/>
</dbReference>
<protein>
    <submittedName>
        <fullName evidence="1">Uncharacterized protein</fullName>
    </submittedName>
</protein>
<organism evidence="1 2">
    <name type="scientific">Smallanthus sonchifolius</name>
    <dbReference type="NCBI Taxonomy" id="185202"/>
    <lineage>
        <taxon>Eukaryota</taxon>
        <taxon>Viridiplantae</taxon>
        <taxon>Streptophyta</taxon>
        <taxon>Embryophyta</taxon>
        <taxon>Tracheophyta</taxon>
        <taxon>Spermatophyta</taxon>
        <taxon>Magnoliopsida</taxon>
        <taxon>eudicotyledons</taxon>
        <taxon>Gunneridae</taxon>
        <taxon>Pentapetalae</taxon>
        <taxon>asterids</taxon>
        <taxon>campanulids</taxon>
        <taxon>Asterales</taxon>
        <taxon>Asteraceae</taxon>
        <taxon>Asteroideae</taxon>
        <taxon>Heliantheae alliance</taxon>
        <taxon>Millerieae</taxon>
        <taxon>Smallanthus</taxon>
    </lineage>
</organism>
<name>A0ACB9IDV7_9ASTR</name>
<evidence type="ECO:0000313" key="1">
    <source>
        <dbReference type="EMBL" id="KAI3805690.1"/>
    </source>
</evidence>